<dbReference type="SMART" id="SM00579">
    <property type="entry name" value="FBD"/>
    <property type="match status" value="2"/>
</dbReference>
<organism evidence="2 3">
    <name type="scientific">Brassica napus</name>
    <name type="common">Rape</name>
    <dbReference type="NCBI Taxonomy" id="3708"/>
    <lineage>
        <taxon>Eukaryota</taxon>
        <taxon>Viridiplantae</taxon>
        <taxon>Streptophyta</taxon>
        <taxon>Embryophyta</taxon>
        <taxon>Tracheophyta</taxon>
        <taxon>Spermatophyta</taxon>
        <taxon>Magnoliopsida</taxon>
        <taxon>eudicotyledons</taxon>
        <taxon>Gunneridae</taxon>
        <taxon>Pentapetalae</taxon>
        <taxon>rosids</taxon>
        <taxon>malvids</taxon>
        <taxon>Brassicales</taxon>
        <taxon>Brassicaceae</taxon>
        <taxon>Brassiceae</taxon>
        <taxon>Brassica</taxon>
    </lineage>
</organism>
<evidence type="ECO:0000313" key="2">
    <source>
        <dbReference type="EMBL" id="KAH0859366.1"/>
    </source>
</evidence>
<dbReference type="Gene3D" id="1.20.1280.50">
    <property type="match status" value="2"/>
</dbReference>
<dbReference type="EMBL" id="JAGKQM010000019">
    <property type="protein sequence ID" value="KAH0859366.1"/>
    <property type="molecule type" value="Genomic_DNA"/>
</dbReference>
<dbReference type="InterPro" id="IPR001810">
    <property type="entry name" value="F-box_dom"/>
</dbReference>
<reference evidence="2 3" key="1">
    <citation type="submission" date="2021-05" db="EMBL/GenBank/DDBJ databases">
        <title>Genome Assembly of Synthetic Allotetraploid Brassica napus Reveals Homoeologous Exchanges between Subgenomes.</title>
        <authorList>
            <person name="Davis J.T."/>
        </authorList>
    </citation>
    <scope>NUCLEOTIDE SEQUENCE [LARGE SCALE GENOMIC DNA]</scope>
    <source>
        <strain evidence="3">cv. Da-Ae</strain>
        <tissue evidence="2">Seedling</tissue>
    </source>
</reference>
<gene>
    <name evidence="2" type="ORF">HID58_087627</name>
</gene>
<evidence type="ECO:0000313" key="3">
    <source>
        <dbReference type="Proteomes" id="UP000824890"/>
    </source>
</evidence>
<dbReference type="Pfam" id="PF24758">
    <property type="entry name" value="LRR_At5g56370"/>
    <property type="match status" value="1"/>
</dbReference>
<dbReference type="InterPro" id="IPR006566">
    <property type="entry name" value="FBD"/>
</dbReference>
<keyword evidence="3" id="KW-1185">Reference proteome</keyword>
<protein>
    <recommendedName>
        <fullName evidence="1">F-box domain-containing protein</fullName>
    </recommendedName>
</protein>
<accession>A0ABQ7XTW0</accession>
<name>A0ABQ7XTW0_BRANA</name>
<dbReference type="InterPro" id="IPR055411">
    <property type="entry name" value="LRR_FXL15/At3g58940/PEG3-like"/>
</dbReference>
<feature type="non-terminal residue" evidence="2">
    <location>
        <position position="1"/>
    </location>
</feature>
<feature type="domain" description="F-box" evidence="1">
    <location>
        <begin position="61"/>
        <end position="114"/>
    </location>
</feature>
<dbReference type="SUPFAM" id="SSF52047">
    <property type="entry name" value="RNI-like"/>
    <property type="match status" value="2"/>
</dbReference>
<dbReference type="Proteomes" id="UP000824890">
    <property type="component" value="Unassembled WGS sequence"/>
</dbReference>
<sequence>LFNNTLFGTTAPIWLSVPVICYHPFYIQINCQNLKSLVVACKKQMVGRKKKPKACDNGSHEDRISQLPDDLISHILTHLSTCDVLRTSLLSKRWISLWERVPDLDLDSRSFSSFDALVRFTNRLLDKHKLSWIRKLRLNIRTHGIDDTSHLTPWIDAAVTQNIQHLDVHFASLFMDQVQIPLNLYTCATLVHLRLYGACMVNAPECYLTKNLKIINIGFTAKVDIDISLGTSYDLDANGSSTKSMVCNFLASISRTRCLAISHITVKVIKKLEPQLQFPYLSQLSASFSVFDLKVLPIILRSCPKLKSLILDLVDREIELVRYFLKNSRVLEKLNLRFENHNRKKEKNSLQYQDALALVKLGKTKQASSRRLNRSLKEDMISQLPDPLICHVLSLLSTKEAVGTSILSTRWRSLWLWVHRFELSHWEYFDSTRLSCIHNLKLTIDENEASYLTPWIDALVKRKIQHLCVRRTGGGSSFHEMPLSLYVCETLVSLKLVQLTLVDTEFVSLPCLKTMHLYNNVYPKETTFERLVSSCPVLEDLMIDVLRNDAKVYRVHSRSLKRLRLLRSSSLQSDSVPGVVIDAPLLCSLRINDGVSKMFIVKDMECNAKLDISFDFGLEAFDESNVSSISHIRNFLPGISTVRDMTISAFTFQIIHHYSKLEPLPQFDCMTRLDVIVCASILQWLPTFLERCPNLTSLELELRNDEEMHPREMNQISFSSVPECLLSSLEFVDFAIWGHFPEMKLVRYLLKSSTSLKKLTLNVNHDSIDYDIFNELLKIPRRSTMCEVVVVDF</sequence>
<dbReference type="PANTHER" id="PTHR31900">
    <property type="entry name" value="F-BOX/RNI SUPERFAMILY PROTEIN-RELATED"/>
    <property type="match status" value="1"/>
</dbReference>
<dbReference type="PROSITE" id="PS50181">
    <property type="entry name" value="FBOX"/>
    <property type="match status" value="1"/>
</dbReference>
<dbReference type="Pfam" id="PF08387">
    <property type="entry name" value="FBD"/>
    <property type="match status" value="2"/>
</dbReference>
<dbReference type="SUPFAM" id="SSF81383">
    <property type="entry name" value="F-box domain"/>
    <property type="match status" value="2"/>
</dbReference>
<dbReference type="SMART" id="SM00256">
    <property type="entry name" value="FBOX"/>
    <property type="match status" value="2"/>
</dbReference>
<proteinExistence type="predicted"/>
<comment type="caution">
    <text evidence="2">The sequence shown here is derived from an EMBL/GenBank/DDBJ whole genome shotgun (WGS) entry which is preliminary data.</text>
</comment>
<dbReference type="CDD" id="cd22160">
    <property type="entry name" value="F-box_AtFBL13-like"/>
    <property type="match status" value="2"/>
</dbReference>
<dbReference type="PANTHER" id="PTHR31900:SF25">
    <property type="entry name" value="FBD DOMAIN-CONTAINING PROTEIN"/>
    <property type="match status" value="1"/>
</dbReference>
<evidence type="ECO:0000259" key="1">
    <source>
        <dbReference type="PROSITE" id="PS50181"/>
    </source>
</evidence>
<dbReference type="InterPro" id="IPR050232">
    <property type="entry name" value="FBL13/AtMIF1-like"/>
</dbReference>
<dbReference type="Pfam" id="PF00646">
    <property type="entry name" value="F-box"/>
    <property type="match status" value="2"/>
</dbReference>
<dbReference type="InterPro" id="IPR036047">
    <property type="entry name" value="F-box-like_dom_sf"/>
</dbReference>
<dbReference type="InterPro" id="IPR053781">
    <property type="entry name" value="F-box_AtFBL13-like"/>
</dbReference>